<comment type="caution">
    <text evidence="1">The sequence shown here is derived from an EMBL/GenBank/DDBJ whole genome shotgun (WGS) entry which is preliminary data.</text>
</comment>
<name>A0ABW0U1U4_9BACI</name>
<evidence type="ECO:0000313" key="2">
    <source>
        <dbReference type="Proteomes" id="UP001596143"/>
    </source>
</evidence>
<dbReference type="InterPro" id="IPR052767">
    <property type="entry name" value="Bact_com_dev_regulator"/>
</dbReference>
<gene>
    <name evidence="1" type="ORF">ACFPTR_00640</name>
</gene>
<keyword evidence="2" id="KW-1185">Reference proteome</keyword>
<protein>
    <submittedName>
        <fullName evidence="1">YlbF family regulator</fullName>
    </submittedName>
</protein>
<dbReference type="InterPro" id="IPR010368">
    <property type="entry name" value="Com_YlbF"/>
</dbReference>
<sequence>MLATIVSTPVDLIEEAVQLGEIIIESQVFQEYTLAKQTLEEDEEAQQLIANFLKWKDQHEEVSRFGKYHPDYKTVIKSIREAKRAMDMHESVATFRKKERELESLLHEIAKEIAHAVSPFIKVPSGNPFFDSSCGTGCGSGGSCGCR</sequence>
<dbReference type="InterPro" id="IPR023378">
    <property type="entry name" value="YheA/YmcA-like_dom_sf"/>
</dbReference>
<reference evidence="2" key="1">
    <citation type="journal article" date="2019" name="Int. J. Syst. Evol. Microbiol.">
        <title>The Global Catalogue of Microorganisms (GCM) 10K type strain sequencing project: providing services to taxonomists for standard genome sequencing and annotation.</title>
        <authorList>
            <consortium name="The Broad Institute Genomics Platform"/>
            <consortium name="The Broad Institute Genome Sequencing Center for Infectious Disease"/>
            <person name="Wu L."/>
            <person name="Ma J."/>
        </authorList>
    </citation>
    <scope>NUCLEOTIDE SEQUENCE [LARGE SCALE GENOMIC DNA]</scope>
    <source>
        <strain evidence="2">CGMCC 1.15790</strain>
    </source>
</reference>
<dbReference type="EMBL" id="JBHSPF010000004">
    <property type="protein sequence ID" value="MFC5627402.1"/>
    <property type="molecule type" value="Genomic_DNA"/>
</dbReference>
<dbReference type="RefSeq" id="WP_377901729.1">
    <property type="nucleotide sequence ID" value="NZ_JBHSPF010000004.1"/>
</dbReference>
<organism evidence="1 2">
    <name type="scientific">Aliibacillus thermotolerans</name>
    <dbReference type="NCBI Taxonomy" id="1834418"/>
    <lineage>
        <taxon>Bacteria</taxon>
        <taxon>Bacillati</taxon>
        <taxon>Bacillota</taxon>
        <taxon>Bacilli</taxon>
        <taxon>Bacillales</taxon>
        <taxon>Bacillaceae</taxon>
        <taxon>Aliibacillus</taxon>
    </lineage>
</organism>
<proteinExistence type="predicted"/>
<dbReference type="Proteomes" id="UP001596143">
    <property type="component" value="Unassembled WGS sequence"/>
</dbReference>
<evidence type="ECO:0000313" key="1">
    <source>
        <dbReference type="EMBL" id="MFC5627402.1"/>
    </source>
</evidence>
<dbReference type="PANTHER" id="PTHR38448">
    <property type="entry name" value="REGULATORY PROTEIN YLBF-RELATED"/>
    <property type="match status" value="1"/>
</dbReference>
<dbReference type="PANTHER" id="PTHR38448:SF2">
    <property type="entry name" value="REGULATORY PROTEIN YLBF"/>
    <property type="match status" value="1"/>
</dbReference>
<accession>A0ABW0U1U4</accession>
<dbReference type="Gene3D" id="1.20.1500.10">
    <property type="entry name" value="YheA/YmcA-like"/>
    <property type="match status" value="1"/>
</dbReference>
<dbReference type="SUPFAM" id="SSF158622">
    <property type="entry name" value="YheA/YmcA-like"/>
    <property type="match status" value="1"/>
</dbReference>
<dbReference type="Pfam" id="PF06133">
    <property type="entry name" value="Com_YlbF"/>
    <property type="match status" value="1"/>
</dbReference>